<evidence type="ECO:0000256" key="8">
    <source>
        <dbReference type="RuleBase" id="RU362041"/>
    </source>
</evidence>
<dbReference type="FunFam" id="2.10.109.10:FF:000015">
    <property type="entry name" value="Mitochondrial inner membrane protease subunit 1"/>
    <property type="match status" value="1"/>
</dbReference>
<keyword evidence="2 8" id="KW-0999">Mitochondrion inner membrane</keyword>
<dbReference type="InterPro" id="IPR052064">
    <property type="entry name" value="Mito_IMP1_subunit"/>
</dbReference>
<comment type="subcellular location">
    <subcellularLocation>
        <location evidence="1 8">Mitochondrion inner membrane</location>
    </subcellularLocation>
</comment>
<dbReference type="PRINTS" id="PR00727">
    <property type="entry name" value="LEADERPTASE"/>
</dbReference>
<dbReference type="GO" id="GO:0042720">
    <property type="term" value="C:mitochondrial inner membrane peptidase complex"/>
    <property type="evidence" value="ECO:0007669"/>
    <property type="project" value="TreeGrafter"/>
</dbReference>
<dbReference type="InterPro" id="IPR019533">
    <property type="entry name" value="Peptidase_S26"/>
</dbReference>
<evidence type="ECO:0000256" key="4">
    <source>
        <dbReference type="ARBA" id="ARBA00023128"/>
    </source>
</evidence>
<keyword evidence="11" id="KW-1185">Reference proteome</keyword>
<keyword evidence="3 8" id="KW-0378">Hydrolase</keyword>
<dbReference type="InterPro" id="IPR036286">
    <property type="entry name" value="LexA/Signal_pep-like_sf"/>
</dbReference>
<evidence type="ECO:0000256" key="1">
    <source>
        <dbReference type="ARBA" id="ARBA00004273"/>
    </source>
</evidence>
<organism evidence="10 11">
    <name type="scientific">Apodospora peruviana</name>
    <dbReference type="NCBI Taxonomy" id="516989"/>
    <lineage>
        <taxon>Eukaryota</taxon>
        <taxon>Fungi</taxon>
        <taxon>Dikarya</taxon>
        <taxon>Ascomycota</taxon>
        <taxon>Pezizomycotina</taxon>
        <taxon>Sordariomycetes</taxon>
        <taxon>Sordariomycetidae</taxon>
        <taxon>Sordariales</taxon>
        <taxon>Lasiosphaeriaceae</taxon>
        <taxon>Apodospora</taxon>
    </lineage>
</organism>
<dbReference type="InterPro" id="IPR000223">
    <property type="entry name" value="Pept_S26A_signal_pept_1"/>
</dbReference>
<gene>
    <name evidence="10" type="ORF">B0H66DRAFT_163010</name>
</gene>
<dbReference type="NCBIfam" id="TIGR02227">
    <property type="entry name" value="sigpep_I_bact"/>
    <property type="match status" value="1"/>
</dbReference>
<keyword evidence="8" id="KW-0645">Protease</keyword>
<comment type="caution">
    <text evidence="10">The sequence shown here is derived from an EMBL/GenBank/DDBJ whole genome shotgun (WGS) entry which is preliminary data.</text>
</comment>
<name>A0AAE0IJX5_9PEZI</name>
<dbReference type="Pfam" id="PF10502">
    <property type="entry name" value="Peptidase_S26"/>
    <property type="match status" value="1"/>
</dbReference>
<evidence type="ECO:0000313" key="11">
    <source>
        <dbReference type="Proteomes" id="UP001283341"/>
    </source>
</evidence>
<dbReference type="PANTHER" id="PTHR12383">
    <property type="entry name" value="PROTEASE FAMILY S26 MITOCHONDRIAL INNER MEMBRANE PROTEASE-RELATED"/>
    <property type="match status" value="1"/>
</dbReference>
<keyword evidence="4 8" id="KW-0496">Mitochondrion</keyword>
<accession>A0AAE0IJX5</accession>
<dbReference type="Gene3D" id="2.10.109.10">
    <property type="entry name" value="Umud Fragment, subunit A"/>
    <property type="match status" value="1"/>
</dbReference>
<dbReference type="PANTHER" id="PTHR12383:SF16">
    <property type="entry name" value="MITOCHONDRIAL INNER MEMBRANE PROTEASE SUBUNIT 1"/>
    <property type="match status" value="1"/>
</dbReference>
<sequence>MAPFHRLASIFSTLRTRLAAPYKGEWIGDPLRVAIFTAKFICFAHLTVEYSYTVSHGVGPSMLPTFEVIGDCFVVSHRHRFGRDVMVGDIVVYNIPVNNNNSIGVKRVLGMPGDYVLTGTPHSYHSESAANTRKDLMLQVPPGHCWVVGDNITASRDSRIYGPVPLALIRGKVVATVKSPFDFQWMENSFKKVDDDDTIER</sequence>
<dbReference type="GO" id="GO:0004252">
    <property type="term" value="F:serine-type endopeptidase activity"/>
    <property type="evidence" value="ECO:0007669"/>
    <property type="project" value="InterPro"/>
</dbReference>
<reference evidence="10" key="1">
    <citation type="journal article" date="2023" name="Mol. Phylogenet. Evol.">
        <title>Genome-scale phylogeny and comparative genomics of the fungal order Sordariales.</title>
        <authorList>
            <person name="Hensen N."/>
            <person name="Bonometti L."/>
            <person name="Westerberg I."/>
            <person name="Brannstrom I.O."/>
            <person name="Guillou S."/>
            <person name="Cros-Aarteil S."/>
            <person name="Calhoun S."/>
            <person name="Haridas S."/>
            <person name="Kuo A."/>
            <person name="Mondo S."/>
            <person name="Pangilinan J."/>
            <person name="Riley R."/>
            <person name="LaButti K."/>
            <person name="Andreopoulos B."/>
            <person name="Lipzen A."/>
            <person name="Chen C."/>
            <person name="Yan M."/>
            <person name="Daum C."/>
            <person name="Ng V."/>
            <person name="Clum A."/>
            <person name="Steindorff A."/>
            <person name="Ohm R.A."/>
            <person name="Martin F."/>
            <person name="Silar P."/>
            <person name="Natvig D.O."/>
            <person name="Lalanne C."/>
            <person name="Gautier V."/>
            <person name="Ament-Velasquez S.L."/>
            <person name="Kruys A."/>
            <person name="Hutchinson M.I."/>
            <person name="Powell A.J."/>
            <person name="Barry K."/>
            <person name="Miller A.N."/>
            <person name="Grigoriev I.V."/>
            <person name="Debuchy R."/>
            <person name="Gladieux P."/>
            <person name="Hiltunen Thoren M."/>
            <person name="Johannesson H."/>
        </authorList>
    </citation>
    <scope>NUCLEOTIDE SEQUENCE</scope>
    <source>
        <strain evidence="10">CBS 118394</strain>
    </source>
</reference>
<keyword evidence="5" id="KW-0472">Membrane</keyword>
<dbReference type="GO" id="GO:0006627">
    <property type="term" value="P:protein processing involved in protein targeting to mitochondrion"/>
    <property type="evidence" value="ECO:0007669"/>
    <property type="project" value="TreeGrafter"/>
</dbReference>
<dbReference type="EC" id="3.4.21.-" evidence="8"/>
<evidence type="ECO:0000259" key="9">
    <source>
        <dbReference type="Pfam" id="PF10502"/>
    </source>
</evidence>
<evidence type="ECO:0000256" key="2">
    <source>
        <dbReference type="ARBA" id="ARBA00022792"/>
    </source>
</evidence>
<comment type="similarity">
    <text evidence="6">Belongs to the peptidase S26 family. IMP1 subfamily.</text>
</comment>
<protein>
    <recommendedName>
        <fullName evidence="8">Mitochondrial inner membrane protease subunit</fullName>
        <ecNumber evidence="8">3.4.21.-</ecNumber>
    </recommendedName>
</protein>
<evidence type="ECO:0000313" key="10">
    <source>
        <dbReference type="EMBL" id="KAK3326518.1"/>
    </source>
</evidence>
<evidence type="ECO:0000256" key="7">
    <source>
        <dbReference type="PIRSR" id="PIRSR600223-1"/>
    </source>
</evidence>
<evidence type="ECO:0000256" key="3">
    <source>
        <dbReference type="ARBA" id="ARBA00022801"/>
    </source>
</evidence>
<dbReference type="AlphaFoldDB" id="A0AAE0IJX5"/>
<dbReference type="EMBL" id="JAUEDM010000002">
    <property type="protein sequence ID" value="KAK3326518.1"/>
    <property type="molecule type" value="Genomic_DNA"/>
</dbReference>
<dbReference type="GO" id="GO:0006465">
    <property type="term" value="P:signal peptide processing"/>
    <property type="evidence" value="ECO:0007669"/>
    <property type="project" value="InterPro"/>
</dbReference>
<dbReference type="SUPFAM" id="SSF51306">
    <property type="entry name" value="LexA/Signal peptidase"/>
    <property type="match status" value="1"/>
</dbReference>
<dbReference type="Proteomes" id="UP001283341">
    <property type="component" value="Unassembled WGS sequence"/>
</dbReference>
<proteinExistence type="inferred from homology"/>
<evidence type="ECO:0000256" key="6">
    <source>
        <dbReference type="ARBA" id="ARBA00038445"/>
    </source>
</evidence>
<evidence type="ECO:0000256" key="5">
    <source>
        <dbReference type="ARBA" id="ARBA00023136"/>
    </source>
</evidence>
<feature type="active site" evidence="7">
    <location>
        <position position="106"/>
    </location>
</feature>
<dbReference type="CDD" id="cd06530">
    <property type="entry name" value="S26_SPase_I"/>
    <property type="match status" value="1"/>
</dbReference>
<feature type="active site" evidence="7">
    <location>
        <position position="61"/>
    </location>
</feature>
<reference evidence="10" key="2">
    <citation type="submission" date="2023-06" db="EMBL/GenBank/DDBJ databases">
        <authorList>
            <consortium name="Lawrence Berkeley National Laboratory"/>
            <person name="Haridas S."/>
            <person name="Hensen N."/>
            <person name="Bonometti L."/>
            <person name="Westerberg I."/>
            <person name="Brannstrom I.O."/>
            <person name="Guillou S."/>
            <person name="Cros-Aarteil S."/>
            <person name="Calhoun S."/>
            <person name="Kuo A."/>
            <person name="Mondo S."/>
            <person name="Pangilinan J."/>
            <person name="Riley R."/>
            <person name="Labutti K."/>
            <person name="Andreopoulos B."/>
            <person name="Lipzen A."/>
            <person name="Chen C."/>
            <person name="Yanf M."/>
            <person name="Daum C."/>
            <person name="Ng V."/>
            <person name="Clum A."/>
            <person name="Steindorff A."/>
            <person name="Ohm R."/>
            <person name="Martin F."/>
            <person name="Silar P."/>
            <person name="Natvig D."/>
            <person name="Lalanne C."/>
            <person name="Gautier V."/>
            <person name="Ament-Velasquez S.L."/>
            <person name="Kruys A."/>
            <person name="Hutchinson M.I."/>
            <person name="Powell A.J."/>
            <person name="Barry K."/>
            <person name="Miller A.N."/>
            <person name="Grigoriev I.V."/>
            <person name="Debuchy R."/>
            <person name="Gladieux P."/>
            <person name="Thoren M.H."/>
            <person name="Johannesson H."/>
        </authorList>
    </citation>
    <scope>NUCLEOTIDE SEQUENCE</scope>
    <source>
        <strain evidence="10">CBS 118394</strain>
    </source>
</reference>
<feature type="domain" description="Peptidase S26" evidence="9">
    <location>
        <begin position="40"/>
        <end position="176"/>
    </location>
</feature>